<evidence type="ECO:0000313" key="16">
    <source>
        <dbReference type="Proteomes" id="UP000094256"/>
    </source>
</evidence>
<dbReference type="PROSITE" id="PS51352">
    <property type="entry name" value="THIOREDOXIN_2"/>
    <property type="match status" value="1"/>
</dbReference>
<dbReference type="KEGG" id="span:AWL63_11940"/>
<gene>
    <name evidence="15" type="ORF">AWL63_11940</name>
</gene>
<organism evidence="15 16">
    <name type="scientific">Sphingomonas panacis</name>
    <dbReference type="NCBI Taxonomy" id="1560345"/>
    <lineage>
        <taxon>Bacteria</taxon>
        <taxon>Pseudomonadati</taxon>
        <taxon>Pseudomonadota</taxon>
        <taxon>Alphaproteobacteria</taxon>
        <taxon>Sphingomonadales</taxon>
        <taxon>Sphingomonadaceae</taxon>
        <taxon>Sphingomonas</taxon>
    </lineage>
</organism>
<dbReference type="GO" id="GO:0034599">
    <property type="term" value="P:cellular response to oxidative stress"/>
    <property type="evidence" value="ECO:0007669"/>
    <property type="project" value="TreeGrafter"/>
</dbReference>
<evidence type="ECO:0000256" key="5">
    <source>
        <dbReference type="ARBA" id="ARBA00022862"/>
    </source>
</evidence>
<comment type="function">
    <text evidence="1">Thiol-specific peroxidase that catalyzes the reduction of hydrogen peroxide and organic hydroperoxides to water and alcohols, respectively. Plays a role in cell protection against oxidative stress by detoxifying peroxides and as sensor of hydrogen peroxide-mediated signaling events.</text>
</comment>
<evidence type="ECO:0000256" key="12">
    <source>
        <dbReference type="ARBA" id="ARBA00049091"/>
    </source>
</evidence>
<comment type="subunit">
    <text evidence="2">Monomer.</text>
</comment>
<comment type="similarity">
    <text evidence="10">Belongs to the peroxiredoxin family. BCP/PrxQ subfamily.</text>
</comment>
<evidence type="ECO:0000256" key="11">
    <source>
        <dbReference type="ARBA" id="ARBA00042639"/>
    </source>
</evidence>
<dbReference type="Pfam" id="PF00578">
    <property type="entry name" value="AhpC-TSA"/>
    <property type="match status" value="1"/>
</dbReference>
<feature type="domain" description="Thioredoxin" evidence="14">
    <location>
        <begin position="4"/>
        <end position="156"/>
    </location>
</feature>
<keyword evidence="4" id="KW-0575">Peroxidase</keyword>
<protein>
    <recommendedName>
        <fullName evidence="3">thioredoxin-dependent peroxiredoxin</fullName>
        <ecNumber evidence="3">1.11.1.24</ecNumber>
    </recommendedName>
    <alternativeName>
        <fullName evidence="9">Thioredoxin peroxidase</fullName>
    </alternativeName>
    <alternativeName>
        <fullName evidence="11">Thioredoxin-dependent peroxiredoxin Bcp</fullName>
    </alternativeName>
</protein>
<dbReference type="FunFam" id="3.40.30.10:FF:000007">
    <property type="entry name" value="Thioredoxin-dependent thiol peroxidase"/>
    <property type="match status" value="1"/>
</dbReference>
<keyword evidence="16" id="KW-1185">Reference proteome</keyword>
<comment type="catalytic activity">
    <reaction evidence="12">
        <text>a hydroperoxide + [thioredoxin]-dithiol = an alcohol + [thioredoxin]-disulfide + H2O</text>
        <dbReference type="Rhea" id="RHEA:62620"/>
        <dbReference type="Rhea" id="RHEA-COMP:10698"/>
        <dbReference type="Rhea" id="RHEA-COMP:10700"/>
        <dbReference type="ChEBI" id="CHEBI:15377"/>
        <dbReference type="ChEBI" id="CHEBI:29950"/>
        <dbReference type="ChEBI" id="CHEBI:30879"/>
        <dbReference type="ChEBI" id="CHEBI:35924"/>
        <dbReference type="ChEBI" id="CHEBI:50058"/>
        <dbReference type="EC" id="1.11.1.24"/>
    </reaction>
</comment>
<evidence type="ECO:0000256" key="13">
    <source>
        <dbReference type="PIRSR" id="PIRSR000239-1"/>
    </source>
</evidence>
<dbReference type="EMBL" id="CP014168">
    <property type="protein sequence ID" value="AOH86724.1"/>
    <property type="molecule type" value="Genomic_DNA"/>
</dbReference>
<evidence type="ECO:0000256" key="7">
    <source>
        <dbReference type="ARBA" id="ARBA00023157"/>
    </source>
</evidence>
<evidence type="ECO:0000256" key="8">
    <source>
        <dbReference type="ARBA" id="ARBA00023284"/>
    </source>
</evidence>
<feature type="active site" description="Cysteine sulfenic acid (-SOH) intermediate; for peroxidase activity" evidence="13">
    <location>
        <position position="46"/>
    </location>
</feature>
<evidence type="ECO:0000256" key="10">
    <source>
        <dbReference type="ARBA" id="ARBA00038489"/>
    </source>
</evidence>
<dbReference type="AlphaFoldDB" id="A0A1B3ZH11"/>
<sequence length="156" mass="16809">MMAIELGDALPDLELAGADGAALRLRDKVGAPLVLYFYPKDDTTGCTREAQDFSALYPEFRAAGVDLLGVSPDTPAKHAKFTAKYDLTVPLASDEAHGVMEAFGVWVEKNMYGRTYMGVERATFLFAADGTLAQVWRKVRVAGHAEQVLAAARALG</sequence>
<dbReference type="InterPro" id="IPR000866">
    <property type="entry name" value="AhpC/TSA"/>
</dbReference>
<evidence type="ECO:0000256" key="2">
    <source>
        <dbReference type="ARBA" id="ARBA00011245"/>
    </source>
</evidence>
<evidence type="ECO:0000256" key="3">
    <source>
        <dbReference type="ARBA" id="ARBA00013017"/>
    </source>
</evidence>
<reference evidence="15 16" key="1">
    <citation type="submission" date="2016-01" db="EMBL/GenBank/DDBJ databases">
        <title>Complete genome and mega plasmid sequence of Sphingomonas panacis DCY99 elicits systemic resistance in rice to Xanthomonas oryzae.</title>
        <authorList>
            <person name="Kim Y.J."/>
            <person name="Yang D.C."/>
            <person name="Sing P."/>
        </authorList>
    </citation>
    <scope>NUCLEOTIDE SEQUENCE [LARGE SCALE GENOMIC DNA]</scope>
    <source>
        <strain evidence="15 16">DCY99</strain>
    </source>
</reference>
<dbReference type="InterPro" id="IPR050924">
    <property type="entry name" value="Peroxiredoxin_BCP/PrxQ"/>
</dbReference>
<proteinExistence type="inferred from homology"/>
<name>A0A1B3ZH11_9SPHN</name>
<dbReference type="SUPFAM" id="SSF52833">
    <property type="entry name" value="Thioredoxin-like"/>
    <property type="match status" value="1"/>
</dbReference>
<evidence type="ECO:0000256" key="1">
    <source>
        <dbReference type="ARBA" id="ARBA00003330"/>
    </source>
</evidence>
<dbReference type="Proteomes" id="UP000094256">
    <property type="component" value="Chromosome"/>
</dbReference>
<dbReference type="STRING" id="1560345.AWL63_11940"/>
<dbReference type="CDD" id="cd03017">
    <property type="entry name" value="PRX_BCP"/>
    <property type="match status" value="1"/>
</dbReference>
<dbReference type="GO" id="GO:0005737">
    <property type="term" value="C:cytoplasm"/>
    <property type="evidence" value="ECO:0007669"/>
    <property type="project" value="TreeGrafter"/>
</dbReference>
<evidence type="ECO:0000256" key="4">
    <source>
        <dbReference type="ARBA" id="ARBA00022559"/>
    </source>
</evidence>
<dbReference type="InterPro" id="IPR024706">
    <property type="entry name" value="Peroxiredoxin_AhpC-typ"/>
</dbReference>
<dbReference type="EC" id="1.11.1.24" evidence="3"/>
<dbReference type="PANTHER" id="PTHR42801:SF4">
    <property type="entry name" value="AHPC_TSA FAMILY PROTEIN"/>
    <property type="match status" value="1"/>
</dbReference>
<dbReference type="PANTHER" id="PTHR42801">
    <property type="entry name" value="THIOREDOXIN-DEPENDENT PEROXIDE REDUCTASE"/>
    <property type="match status" value="1"/>
</dbReference>
<keyword evidence="5" id="KW-0049">Antioxidant</keyword>
<keyword evidence="6" id="KW-0560">Oxidoreductase</keyword>
<dbReference type="Gene3D" id="3.40.30.10">
    <property type="entry name" value="Glutaredoxin"/>
    <property type="match status" value="1"/>
</dbReference>
<dbReference type="GO" id="GO:0008379">
    <property type="term" value="F:thioredoxin peroxidase activity"/>
    <property type="evidence" value="ECO:0007669"/>
    <property type="project" value="TreeGrafter"/>
</dbReference>
<evidence type="ECO:0000259" key="14">
    <source>
        <dbReference type="PROSITE" id="PS51352"/>
    </source>
</evidence>
<keyword evidence="8" id="KW-0676">Redox-active center</keyword>
<dbReference type="RefSeq" id="WP_069207266.1">
    <property type="nucleotide sequence ID" value="NZ_CP014168.1"/>
</dbReference>
<evidence type="ECO:0000313" key="15">
    <source>
        <dbReference type="EMBL" id="AOH86724.1"/>
    </source>
</evidence>
<keyword evidence="7" id="KW-1015">Disulfide bond</keyword>
<evidence type="ECO:0000256" key="9">
    <source>
        <dbReference type="ARBA" id="ARBA00032824"/>
    </source>
</evidence>
<dbReference type="PIRSF" id="PIRSF000239">
    <property type="entry name" value="AHPC"/>
    <property type="match status" value="1"/>
</dbReference>
<dbReference type="GO" id="GO:0045454">
    <property type="term" value="P:cell redox homeostasis"/>
    <property type="evidence" value="ECO:0007669"/>
    <property type="project" value="TreeGrafter"/>
</dbReference>
<dbReference type="InterPro" id="IPR036249">
    <property type="entry name" value="Thioredoxin-like_sf"/>
</dbReference>
<dbReference type="OrthoDB" id="9812811at2"/>
<accession>A0A1B3ZH11</accession>
<dbReference type="InterPro" id="IPR013766">
    <property type="entry name" value="Thioredoxin_domain"/>
</dbReference>
<evidence type="ECO:0000256" key="6">
    <source>
        <dbReference type="ARBA" id="ARBA00023002"/>
    </source>
</evidence>